<evidence type="ECO:0000256" key="3">
    <source>
        <dbReference type="ARBA" id="ARBA00022723"/>
    </source>
</evidence>
<evidence type="ECO:0000256" key="2">
    <source>
        <dbReference type="ARBA" id="ARBA00022642"/>
    </source>
</evidence>
<dbReference type="AlphaFoldDB" id="A0A450YB60"/>
<evidence type="ECO:0000256" key="1">
    <source>
        <dbReference type="ARBA" id="ARBA00006336"/>
    </source>
</evidence>
<protein>
    <recommendedName>
        <fullName evidence="6">nicotinamidase</fullName>
        <ecNumber evidence="6">3.5.1.19</ecNumber>
    </recommendedName>
    <alternativeName>
        <fullName evidence="7">Nicotinamide deamidase</fullName>
    </alternativeName>
</protein>
<sequence length="366" mass="41032">MALFDLIRPSTDPKQIPMGLPTPIRRPGKTREKPEYPSRLHPANPIDETKLRCKTPMNTRKDSQHTLTLDALGRGDALLIVDVQTDFCPGGALPIEDGDGVVPIINRWIEFALEKGASIYASRDWHPVQHMSFAGHGGPWPPHCIQDSDGARFHPDLRLPDSTVKITKGARFDQDQNSAFDETGLSEWLRKENIRRLCGSWVLPKMCAYSQRRWMAAGTVSRWCWSRTRREPSHRRAARRPAPGFEMPAHSSSDGSIRARRGLDTSRGNAFRDAINRVSTIRLDLPGKSSMPFRAKGEMTINKYRVLETLTNGSSFTKELIQFVETMAGLPASVSHPRHPVSGIPRRKPDTEDGKKILPSSHVRLG</sequence>
<dbReference type="EMBL" id="CAADFS010000005">
    <property type="protein sequence ID" value="VFK38735.1"/>
    <property type="molecule type" value="Genomic_DNA"/>
</dbReference>
<evidence type="ECO:0000259" key="9">
    <source>
        <dbReference type="Pfam" id="PF00857"/>
    </source>
</evidence>
<keyword evidence="2" id="KW-0662">Pyridine nucleotide biosynthesis</keyword>
<dbReference type="EC" id="3.5.1.19" evidence="6"/>
<evidence type="ECO:0000256" key="8">
    <source>
        <dbReference type="SAM" id="MobiDB-lite"/>
    </source>
</evidence>
<reference evidence="10" key="1">
    <citation type="submission" date="2019-02" db="EMBL/GenBank/DDBJ databases">
        <authorList>
            <person name="Gruber-Vodicka R. H."/>
            <person name="Seah K. B. B."/>
        </authorList>
    </citation>
    <scope>NUCLEOTIDE SEQUENCE</scope>
    <source>
        <strain evidence="10">BECK_BZ123</strain>
    </source>
</reference>
<dbReference type="GO" id="GO:0008936">
    <property type="term" value="F:nicotinamidase activity"/>
    <property type="evidence" value="ECO:0007669"/>
    <property type="project" value="UniProtKB-EC"/>
</dbReference>
<feature type="domain" description="Isochorismatase-like" evidence="9">
    <location>
        <begin position="77"/>
        <end position="197"/>
    </location>
</feature>
<feature type="region of interest" description="Disordered" evidence="8">
    <location>
        <begin position="333"/>
        <end position="366"/>
    </location>
</feature>
<evidence type="ECO:0000256" key="5">
    <source>
        <dbReference type="ARBA" id="ARBA00037900"/>
    </source>
</evidence>
<dbReference type="Pfam" id="PF00857">
    <property type="entry name" value="Isochorismatase"/>
    <property type="match status" value="1"/>
</dbReference>
<dbReference type="PANTHER" id="PTHR11080:SF2">
    <property type="entry name" value="LD05707P"/>
    <property type="match status" value="1"/>
</dbReference>
<evidence type="ECO:0000256" key="6">
    <source>
        <dbReference type="ARBA" id="ARBA00039017"/>
    </source>
</evidence>
<dbReference type="PANTHER" id="PTHR11080">
    <property type="entry name" value="PYRAZINAMIDASE/NICOTINAMIDASE"/>
    <property type="match status" value="1"/>
</dbReference>
<evidence type="ECO:0000313" key="10">
    <source>
        <dbReference type="EMBL" id="VFK38735.1"/>
    </source>
</evidence>
<feature type="compositionally biased region" description="Basic and acidic residues" evidence="8">
    <location>
        <begin position="29"/>
        <end position="38"/>
    </location>
</feature>
<feature type="region of interest" description="Disordered" evidence="8">
    <location>
        <begin position="231"/>
        <end position="263"/>
    </location>
</feature>
<comment type="similarity">
    <text evidence="1">Belongs to the isochorismatase family.</text>
</comment>
<accession>A0A450YB60</accession>
<dbReference type="Gene3D" id="3.40.50.850">
    <property type="entry name" value="Isochorismatase-like"/>
    <property type="match status" value="1"/>
</dbReference>
<dbReference type="InterPro" id="IPR000868">
    <property type="entry name" value="Isochorismatase-like_dom"/>
</dbReference>
<feature type="compositionally biased region" description="Basic and acidic residues" evidence="8">
    <location>
        <begin position="347"/>
        <end position="356"/>
    </location>
</feature>
<dbReference type="InterPro" id="IPR036380">
    <property type="entry name" value="Isochorismatase-like_sf"/>
</dbReference>
<evidence type="ECO:0000256" key="7">
    <source>
        <dbReference type="ARBA" id="ARBA00043224"/>
    </source>
</evidence>
<gene>
    <name evidence="10" type="ORF">BECKTC1821D_GA0114238_100551</name>
</gene>
<evidence type="ECO:0000256" key="4">
    <source>
        <dbReference type="ARBA" id="ARBA00022801"/>
    </source>
</evidence>
<name>A0A450YB60_9GAMM</name>
<dbReference type="InterPro" id="IPR052347">
    <property type="entry name" value="Isochorismatase_Nicotinamidase"/>
</dbReference>
<dbReference type="GO" id="GO:0019363">
    <property type="term" value="P:pyridine nucleotide biosynthetic process"/>
    <property type="evidence" value="ECO:0007669"/>
    <property type="project" value="UniProtKB-KW"/>
</dbReference>
<dbReference type="SUPFAM" id="SSF52499">
    <property type="entry name" value="Isochorismatase-like hydrolases"/>
    <property type="match status" value="1"/>
</dbReference>
<dbReference type="GO" id="GO:0046872">
    <property type="term" value="F:metal ion binding"/>
    <property type="evidence" value="ECO:0007669"/>
    <property type="project" value="UniProtKB-KW"/>
</dbReference>
<comment type="pathway">
    <text evidence="5">Cofactor biosynthesis; nicotinate biosynthesis; nicotinate from nicotinamide: step 1/1.</text>
</comment>
<organism evidence="10">
    <name type="scientific">Candidatus Kentrum sp. TC</name>
    <dbReference type="NCBI Taxonomy" id="2126339"/>
    <lineage>
        <taxon>Bacteria</taxon>
        <taxon>Pseudomonadati</taxon>
        <taxon>Pseudomonadota</taxon>
        <taxon>Gammaproteobacteria</taxon>
        <taxon>Candidatus Kentrum</taxon>
    </lineage>
</organism>
<proteinExistence type="inferred from homology"/>
<keyword evidence="4" id="KW-0378">Hydrolase</keyword>
<keyword evidence="3" id="KW-0479">Metal-binding</keyword>
<feature type="region of interest" description="Disordered" evidence="8">
    <location>
        <begin position="1"/>
        <end position="45"/>
    </location>
</feature>